<dbReference type="SUPFAM" id="SSF56672">
    <property type="entry name" value="DNA/RNA polymerases"/>
    <property type="match status" value="1"/>
</dbReference>
<evidence type="ECO:0000259" key="1">
    <source>
        <dbReference type="Pfam" id="PF00078"/>
    </source>
</evidence>
<dbReference type="Pfam" id="PF00078">
    <property type="entry name" value="RVT_1"/>
    <property type="match status" value="1"/>
</dbReference>
<dbReference type="CDD" id="cd01650">
    <property type="entry name" value="RT_nLTR_like"/>
    <property type="match status" value="1"/>
</dbReference>
<dbReference type="EMBL" id="VUJU01012487">
    <property type="protein sequence ID" value="KAF0707563.1"/>
    <property type="molecule type" value="Genomic_DNA"/>
</dbReference>
<organism evidence="2 3">
    <name type="scientific">Aphis craccivora</name>
    <name type="common">Cowpea aphid</name>
    <dbReference type="NCBI Taxonomy" id="307492"/>
    <lineage>
        <taxon>Eukaryota</taxon>
        <taxon>Metazoa</taxon>
        <taxon>Ecdysozoa</taxon>
        <taxon>Arthropoda</taxon>
        <taxon>Hexapoda</taxon>
        <taxon>Insecta</taxon>
        <taxon>Pterygota</taxon>
        <taxon>Neoptera</taxon>
        <taxon>Paraneoptera</taxon>
        <taxon>Hemiptera</taxon>
        <taxon>Sternorrhyncha</taxon>
        <taxon>Aphidomorpha</taxon>
        <taxon>Aphidoidea</taxon>
        <taxon>Aphididae</taxon>
        <taxon>Aphidini</taxon>
        <taxon>Aphis</taxon>
        <taxon>Aphis</taxon>
    </lineage>
</organism>
<dbReference type="InterPro" id="IPR043502">
    <property type="entry name" value="DNA/RNA_pol_sf"/>
</dbReference>
<keyword evidence="3" id="KW-1185">Reference proteome</keyword>
<accession>A0A6G0VSA3</accession>
<dbReference type="InterPro" id="IPR000477">
    <property type="entry name" value="RT_dom"/>
</dbReference>
<proteinExistence type="predicted"/>
<feature type="domain" description="Reverse transcriptase" evidence="1">
    <location>
        <begin position="165"/>
        <end position="308"/>
    </location>
</feature>
<evidence type="ECO:0000313" key="2">
    <source>
        <dbReference type="EMBL" id="KAF0707563.1"/>
    </source>
</evidence>
<dbReference type="Proteomes" id="UP000478052">
    <property type="component" value="Unassembled WGS sequence"/>
</dbReference>
<protein>
    <recommendedName>
        <fullName evidence="1">Reverse transcriptase domain-containing protein</fullName>
    </recommendedName>
</protein>
<sequence length="384" mass="44034">RQYKYEYKSYYKSFIAQTEYKQKINSRSFWDFVRKNKSSDGIPYTVHFDKKISSGPGSVSSLFSSYFSTIYATPSSSQTPDISFSHFNLPSNCSFTMYNVKLGLSMLKTSKSAGPDGLPGTFLYNTRSALCFTLWLIFRRSLDTGTFPSMFKISSFTPVYKTGDKTDVNNYRHITILNHFAKIFELLVLKSIQLSVNSILVDEQYVFRPSRSATTNLIVFHSFILEAIENRTQVDVIFTDFSKAFDRVDHKILIEVLYKVGFGELILSWFKSYLSDRVQCVKVLGCKSEAVCVPLGALQGGTYPPYCFLYWLMVIPDSMFLMFADYLKIFRIIETVTNCVTLHFNVGKCQSMSFARSRNIIHYTYLINGSSFNIVTMKKDLGIF</sequence>
<evidence type="ECO:0000313" key="3">
    <source>
        <dbReference type="Proteomes" id="UP000478052"/>
    </source>
</evidence>
<dbReference type="OrthoDB" id="6629632at2759"/>
<name>A0A6G0VSA3_APHCR</name>
<dbReference type="PANTHER" id="PTHR19446">
    <property type="entry name" value="REVERSE TRANSCRIPTASES"/>
    <property type="match status" value="1"/>
</dbReference>
<comment type="caution">
    <text evidence="2">The sequence shown here is derived from an EMBL/GenBank/DDBJ whole genome shotgun (WGS) entry which is preliminary data.</text>
</comment>
<reference evidence="2 3" key="1">
    <citation type="submission" date="2019-08" db="EMBL/GenBank/DDBJ databases">
        <title>Whole genome of Aphis craccivora.</title>
        <authorList>
            <person name="Voronova N.V."/>
            <person name="Shulinski R.S."/>
            <person name="Bandarenka Y.V."/>
            <person name="Zhorov D.G."/>
            <person name="Warner D."/>
        </authorList>
    </citation>
    <scope>NUCLEOTIDE SEQUENCE [LARGE SCALE GENOMIC DNA]</scope>
    <source>
        <strain evidence="2">180601</strain>
        <tissue evidence="2">Whole Body</tissue>
    </source>
</reference>
<gene>
    <name evidence="2" type="ORF">FWK35_00031397</name>
</gene>
<feature type="non-terminal residue" evidence="2">
    <location>
        <position position="1"/>
    </location>
</feature>
<dbReference type="AlphaFoldDB" id="A0A6G0VSA3"/>
<feature type="non-terminal residue" evidence="2">
    <location>
        <position position="384"/>
    </location>
</feature>
<dbReference type="GO" id="GO:0071897">
    <property type="term" value="P:DNA biosynthetic process"/>
    <property type="evidence" value="ECO:0007669"/>
    <property type="project" value="UniProtKB-ARBA"/>
</dbReference>